<accession>A0A5K7X883</accession>
<protein>
    <recommendedName>
        <fullName evidence="4">Glycosyltransferase 2-like domain-containing protein</fullName>
    </recommendedName>
</protein>
<keyword evidence="2" id="KW-0328">Glycosyltransferase</keyword>
<dbReference type="InterPro" id="IPR029044">
    <property type="entry name" value="Nucleotide-diphossugar_trans"/>
</dbReference>
<evidence type="ECO:0000256" key="2">
    <source>
        <dbReference type="ARBA" id="ARBA00022676"/>
    </source>
</evidence>
<dbReference type="AlphaFoldDB" id="A0A5K7X883"/>
<dbReference type="Gene3D" id="3.90.550.10">
    <property type="entry name" value="Spore Coat Polysaccharide Biosynthesis Protein SpsA, Chain A"/>
    <property type="match status" value="1"/>
</dbReference>
<dbReference type="PANTHER" id="PTHR43179">
    <property type="entry name" value="RHAMNOSYLTRANSFERASE WBBL"/>
    <property type="match status" value="1"/>
</dbReference>
<dbReference type="Proteomes" id="UP000326837">
    <property type="component" value="Chromosome"/>
</dbReference>
<comment type="similarity">
    <text evidence="1">Belongs to the glycosyltransferase 2 family.</text>
</comment>
<dbReference type="GO" id="GO:0016757">
    <property type="term" value="F:glycosyltransferase activity"/>
    <property type="evidence" value="ECO:0007669"/>
    <property type="project" value="UniProtKB-KW"/>
</dbReference>
<keyword evidence="6" id="KW-1185">Reference proteome</keyword>
<dbReference type="RefSeq" id="WP_172991999.1">
    <property type="nucleotide sequence ID" value="NZ_AP021861.1"/>
</dbReference>
<keyword evidence="3" id="KW-0808">Transferase</keyword>
<proteinExistence type="inferred from homology"/>
<dbReference type="KEGG" id="lpav:PLANPX_2616"/>
<gene>
    <name evidence="5" type="ORF">PLANPX_2616</name>
</gene>
<organism evidence="5 6">
    <name type="scientific">Lacipirellula parvula</name>
    <dbReference type="NCBI Taxonomy" id="2650471"/>
    <lineage>
        <taxon>Bacteria</taxon>
        <taxon>Pseudomonadati</taxon>
        <taxon>Planctomycetota</taxon>
        <taxon>Planctomycetia</taxon>
        <taxon>Pirellulales</taxon>
        <taxon>Lacipirellulaceae</taxon>
        <taxon>Lacipirellula</taxon>
    </lineage>
</organism>
<evidence type="ECO:0000313" key="6">
    <source>
        <dbReference type="Proteomes" id="UP000326837"/>
    </source>
</evidence>
<reference evidence="6" key="1">
    <citation type="submission" date="2019-10" db="EMBL/GenBank/DDBJ databases">
        <title>Lacipirellula parvula gen. nov., sp. nov., representing a lineage of planctomycetes widespread in freshwater anoxic habitats, and description of the family Lacipirellulaceae.</title>
        <authorList>
            <person name="Dedysh S.N."/>
            <person name="Kulichevskaya I.S."/>
            <person name="Beletsky A.V."/>
            <person name="Rakitin A.L."/>
            <person name="Mardanov A.V."/>
            <person name="Ivanova A.A."/>
            <person name="Saltykova V.X."/>
            <person name="Rijpstra W.I.C."/>
            <person name="Sinninghe Damste J.S."/>
            <person name="Ravin N.V."/>
        </authorList>
    </citation>
    <scope>NUCLEOTIDE SEQUENCE [LARGE SCALE GENOMIC DNA]</scope>
    <source>
        <strain evidence="6">PX69</strain>
    </source>
</reference>
<dbReference type="EMBL" id="AP021861">
    <property type="protein sequence ID" value="BBO33004.1"/>
    <property type="molecule type" value="Genomic_DNA"/>
</dbReference>
<evidence type="ECO:0000259" key="4">
    <source>
        <dbReference type="Pfam" id="PF00535"/>
    </source>
</evidence>
<evidence type="ECO:0000256" key="3">
    <source>
        <dbReference type="ARBA" id="ARBA00022679"/>
    </source>
</evidence>
<sequence length="303" mass="33684">MSEISTLSTAAATQDVAVLLTCFNRRETTLRCLRALYEQELPAGFTLRVALTDDGSSDGTGDAVRSEFPGVTVLQGDGNQYWVGGTMMAWEAARPSAFYLWLNDDVKLRPGAIRKLIEVQAASGDPATIAVGATCDPDEGKTCTGGMERRGWYDVRVMEPTDQPQMCDSINGNIVLIPRVAEERIGALDVAYTHFFADGDYGIRARQHGIPVLLAPGHLGECKLNPIANSSFDAKLPLRQRWRRMLGPKGYRPPRQWWAFVRTHAPRPKTAYWLAPYLLFGLESLTGGRMRLRRNVRRPMKVT</sequence>
<dbReference type="PANTHER" id="PTHR43179:SF12">
    <property type="entry name" value="GALACTOFURANOSYLTRANSFERASE GLFT2"/>
    <property type="match status" value="1"/>
</dbReference>
<feature type="domain" description="Glycosyltransferase 2-like" evidence="4">
    <location>
        <begin position="18"/>
        <end position="125"/>
    </location>
</feature>
<dbReference type="InterPro" id="IPR001173">
    <property type="entry name" value="Glyco_trans_2-like"/>
</dbReference>
<dbReference type="Pfam" id="PF00535">
    <property type="entry name" value="Glycos_transf_2"/>
    <property type="match status" value="1"/>
</dbReference>
<dbReference type="SUPFAM" id="SSF53448">
    <property type="entry name" value="Nucleotide-diphospho-sugar transferases"/>
    <property type="match status" value="1"/>
</dbReference>
<name>A0A5K7X883_9BACT</name>
<evidence type="ECO:0000313" key="5">
    <source>
        <dbReference type="EMBL" id="BBO33004.1"/>
    </source>
</evidence>
<evidence type="ECO:0000256" key="1">
    <source>
        <dbReference type="ARBA" id="ARBA00006739"/>
    </source>
</evidence>